<dbReference type="InterPro" id="IPR004441">
    <property type="entry name" value="rRNA_MeTrfase_TrmH"/>
</dbReference>
<dbReference type="EMBL" id="JAJEPX010000043">
    <property type="protein sequence ID" value="MCC2177639.1"/>
    <property type="molecule type" value="Genomic_DNA"/>
</dbReference>
<evidence type="ECO:0000256" key="3">
    <source>
        <dbReference type="ARBA" id="ARBA00022679"/>
    </source>
</evidence>
<dbReference type="PANTHER" id="PTHR46429:SF1">
    <property type="entry name" value="23S RRNA (GUANOSINE-2'-O-)-METHYLTRANSFERASE RLMB"/>
    <property type="match status" value="1"/>
</dbReference>
<dbReference type="InterPro" id="IPR013123">
    <property type="entry name" value="SpoU_subst-bd"/>
</dbReference>
<dbReference type="SMART" id="SM00967">
    <property type="entry name" value="SpoU_sub_bind"/>
    <property type="match status" value="1"/>
</dbReference>
<evidence type="ECO:0000256" key="2">
    <source>
        <dbReference type="ARBA" id="ARBA00022603"/>
    </source>
</evidence>
<dbReference type="GO" id="GO:0003723">
    <property type="term" value="F:RNA binding"/>
    <property type="evidence" value="ECO:0007669"/>
    <property type="project" value="InterPro"/>
</dbReference>
<comment type="similarity">
    <text evidence="1">Belongs to the class IV-like SAM-binding methyltransferase superfamily. RNA methyltransferase TrmH family.</text>
</comment>
<feature type="domain" description="RNA 2-O ribose methyltransferase substrate binding" evidence="4">
    <location>
        <begin position="18"/>
        <end position="90"/>
    </location>
</feature>
<dbReference type="GO" id="GO:0006396">
    <property type="term" value="P:RNA processing"/>
    <property type="evidence" value="ECO:0007669"/>
    <property type="project" value="InterPro"/>
</dbReference>
<dbReference type="NCBIfam" id="TIGR00186">
    <property type="entry name" value="rRNA_methyl_3"/>
    <property type="match status" value="1"/>
</dbReference>
<name>A0AAW4VXF8_9FIRM</name>
<keyword evidence="2" id="KW-0489">Methyltransferase</keyword>
<dbReference type="PANTHER" id="PTHR46429">
    <property type="entry name" value="23S RRNA (GUANOSINE-2'-O-)-METHYLTRANSFERASE RLMB"/>
    <property type="match status" value="1"/>
</dbReference>
<dbReference type="GO" id="GO:0032259">
    <property type="term" value="P:methylation"/>
    <property type="evidence" value="ECO:0007669"/>
    <property type="project" value="UniProtKB-KW"/>
</dbReference>
<sequence>MAYEKNRRRPPVEDDGTLIEGRNAVLETLRAGRAVDKVFVAEGAHIGDVAAEARRHRVPVVTCDRRKLDGMSPTGNHQGVIAQAAAQEYVSLDDIFRVAEERSEVPLIVVCDGIEDPHNLGAIIRSAETAGAHGVIIPKRRAVGLTAAVARSAAGALAYVGVHKANNLASTLDELKERGVWLFGAEADGTVGLYDAPFDRPTAIIIGSEGQGLSRLTRDKCDYIVSIPMRGRVNSLNASNAAAVLLFEALRRRTQGN</sequence>
<dbReference type="SUPFAM" id="SSF55315">
    <property type="entry name" value="L30e-like"/>
    <property type="match status" value="1"/>
</dbReference>
<keyword evidence="6" id="KW-1185">Reference proteome</keyword>
<dbReference type="InterPro" id="IPR001537">
    <property type="entry name" value="SpoU_MeTrfase"/>
</dbReference>
<evidence type="ECO:0000313" key="5">
    <source>
        <dbReference type="EMBL" id="MCC2177639.1"/>
    </source>
</evidence>
<keyword evidence="3" id="KW-0808">Transferase</keyword>
<dbReference type="InterPro" id="IPR029064">
    <property type="entry name" value="Ribosomal_eL30-like_sf"/>
</dbReference>
<protein>
    <submittedName>
        <fullName evidence="5">23S rRNA (Guanosine(2251)-2'-O)-methyltransferase RlmB</fullName>
    </submittedName>
</protein>
<organism evidence="5 6">
    <name type="scientific">Agathobaculum butyriciproducens</name>
    <dbReference type="NCBI Taxonomy" id="1628085"/>
    <lineage>
        <taxon>Bacteria</taxon>
        <taxon>Bacillati</taxon>
        <taxon>Bacillota</taxon>
        <taxon>Clostridia</taxon>
        <taxon>Eubacteriales</taxon>
        <taxon>Butyricicoccaceae</taxon>
        <taxon>Agathobaculum</taxon>
    </lineage>
</organism>
<dbReference type="RefSeq" id="WP_110437307.1">
    <property type="nucleotide sequence ID" value="NZ_DBEZDI010000035.1"/>
</dbReference>
<dbReference type="CDD" id="cd18103">
    <property type="entry name" value="SpoU-like_RlmB"/>
    <property type="match status" value="1"/>
</dbReference>
<dbReference type="Pfam" id="PF00588">
    <property type="entry name" value="SpoU_methylase"/>
    <property type="match status" value="1"/>
</dbReference>
<dbReference type="GeneID" id="98659444"/>
<dbReference type="Gene3D" id="3.40.1280.10">
    <property type="match status" value="1"/>
</dbReference>
<evidence type="ECO:0000256" key="1">
    <source>
        <dbReference type="ARBA" id="ARBA00007228"/>
    </source>
</evidence>
<dbReference type="FunFam" id="3.40.1280.10:FF:000008">
    <property type="entry name" value="Group 3 RNA methyltransferase TrmH"/>
    <property type="match status" value="1"/>
</dbReference>
<evidence type="ECO:0000313" key="6">
    <source>
        <dbReference type="Proteomes" id="UP001298753"/>
    </source>
</evidence>
<dbReference type="AlphaFoldDB" id="A0AAW4VXF8"/>
<dbReference type="Pfam" id="PF08032">
    <property type="entry name" value="SpoU_sub_bind"/>
    <property type="match status" value="1"/>
</dbReference>
<dbReference type="Gene3D" id="3.30.1330.30">
    <property type="match status" value="1"/>
</dbReference>
<dbReference type="Proteomes" id="UP001298753">
    <property type="component" value="Unassembled WGS sequence"/>
</dbReference>
<comment type="caution">
    <text evidence="5">The sequence shown here is derived from an EMBL/GenBank/DDBJ whole genome shotgun (WGS) entry which is preliminary data.</text>
</comment>
<dbReference type="GO" id="GO:0008173">
    <property type="term" value="F:RNA methyltransferase activity"/>
    <property type="evidence" value="ECO:0007669"/>
    <property type="project" value="InterPro"/>
</dbReference>
<reference evidence="5 6" key="1">
    <citation type="submission" date="2021-10" db="EMBL/GenBank/DDBJ databases">
        <title>Anaerobic single-cell dispensing facilitates the cultivation of human gut bacteria.</title>
        <authorList>
            <person name="Afrizal A."/>
        </authorList>
    </citation>
    <scope>NUCLEOTIDE SEQUENCE [LARGE SCALE GENOMIC DNA]</scope>
    <source>
        <strain evidence="5 6">CLA-AA-H270</strain>
    </source>
</reference>
<proteinExistence type="inferred from homology"/>
<dbReference type="SUPFAM" id="SSF75217">
    <property type="entry name" value="alpha/beta knot"/>
    <property type="match status" value="1"/>
</dbReference>
<accession>A0AAW4VXF8</accession>
<dbReference type="GO" id="GO:0005829">
    <property type="term" value="C:cytosol"/>
    <property type="evidence" value="ECO:0007669"/>
    <property type="project" value="TreeGrafter"/>
</dbReference>
<dbReference type="InterPro" id="IPR029028">
    <property type="entry name" value="Alpha/beta_knot_MTases"/>
</dbReference>
<evidence type="ECO:0000259" key="4">
    <source>
        <dbReference type="SMART" id="SM00967"/>
    </source>
</evidence>
<dbReference type="InterPro" id="IPR029026">
    <property type="entry name" value="tRNA_m1G_MTases_N"/>
</dbReference>
<gene>
    <name evidence="5" type="primary">rlmB</name>
    <name evidence="5" type="ORF">LKD22_10975</name>
</gene>